<dbReference type="KEGG" id="caul:KCG34_20665"/>
<protein>
    <submittedName>
        <fullName evidence="3">NADP-dependent oxidoreductase</fullName>
    </submittedName>
</protein>
<dbReference type="EMBL" id="CP073078">
    <property type="protein sequence ID" value="QUD87439.1"/>
    <property type="molecule type" value="Genomic_DNA"/>
</dbReference>
<gene>
    <name evidence="3" type="ORF">KCG34_20665</name>
</gene>
<dbReference type="FunFam" id="3.40.50.720:FF:000121">
    <property type="entry name" value="Prostaglandin reductase 2"/>
    <property type="match status" value="1"/>
</dbReference>
<dbReference type="Pfam" id="PF00107">
    <property type="entry name" value="ADH_zinc_N"/>
    <property type="match status" value="1"/>
</dbReference>
<reference evidence="3" key="1">
    <citation type="submission" date="2021-04" db="EMBL/GenBank/DDBJ databases">
        <title>The complete genome sequence of Caulobacter sp. S6.</title>
        <authorList>
            <person name="Tang Y."/>
            <person name="Ouyang W."/>
            <person name="Liu Q."/>
            <person name="Huang B."/>
            <person name="Guo Z."/>
            <person name="Lei P."/>
        </authorList>
    </citation>
    <scope>NUCLEOTIDE SEQUENCE</scope>
    <source>
        <strain evidence="3">S6</strain>
    </source>
</reference>
<dbReference type="InterPro" id="IPR045010">
    <property type="entry name" value="MDR_fam"/>
</dbReference>
<dbReference type="Gene3D" id="3.40.50.720">
    <property type="entry name" value="NAD(P)-binding Rossmann-like Domain"/>
    <property type="match status" value="1"/>
</dbReference>
<sequence>MSRAASRQVHLVRRPEGVPQPDDFALVEAPLPELAEGELLVENLWMSVDPYMRPRMTAGFELGEALSGGAIGRVVSSRHAVFREGDLVRSGLGFRDRFVSDGRGLQTLKPDPDLPLSVYLHALGGTGFTAYGGLLEIGKLKDGEQVFVSTAAGAVGSVAAQIAKLKGCYVVGSTGSDDKCDWLVNQAGIDVAINYKTHPIRQAVASATPRGIDVYFDNVGGEHLDAALRRMNMLGRIAVCGMISGYNGGGAPVSELANIIYGRVTLRGFVAADFMGAHERFLAEMTGWLKSGRIKYQETVVDGLDQAPGALIGLFSGANSGKMLVRLAK</sequence>
<name>A0A975FYB0_9CAUL</name>
<accession>A0A975FYB0</accession>
<dbReference type="Gene3D" id="3.90.180.10">
    <property type="entry name" value="Medium-chain alcohol dehydrogenases, catalytic domain"/>
    <property type="match status" value="1"/>
</dbReference>
<evidence type="ECO:0000256" key="1">
    <source>
        <dbReference type="ARBA" id="ARBA00023002"/>
    </source>
</evidence>
<organism evidence="3 4">
    <name type="scientific">Phenylobacterium montanum</name>
    <dbReference type="NCBI Taxonomy" id="2823693"/>
    <lineage>
        <taxon>Bacteria</taxon>
        <taxon>Pseudomonadati</taxon>
        <taxon>Pseudomonadota</taxon>
        <taxon>Alphaproteobacteria</taxon>
        <taxon>Caulobacterales</taxon>
        <taxon>Caulobacteraceae</taxon>
        <taxon>Phenylobacterium</taxon>
    </lineage>
</organism>
<evidence type="ECO:0000313" key="3">
    <source>
        <dbReference type="EMBL" id="QUD87439.1"/>
    </source>
</evidence>
<dbReference type="CDD" id="cd05288">
    <property type="entry name" value="PGDH"/>
    <property type="match status" value="1"/>
</dbReference>
<dbReference type="InterPro" id="IPR036291">
    <property type="entry name" value="NAD(P)-bd_dom_sf"/>
</dbReference>
<keyword evidence="1" id="KW-0560">Oxidoreductase</keyword>
<dbReference type="GO" id="GO:0016628">
    <property type="term" value="F:oxidoreductase activity, acting on the CH-CH group of donors, NAD or NADP as acceptor"/>
    <property type="evidence" value="ECO:0007669"/>
    <property type="project" value="InterPro"/>
</dbReference>
<dbReference type="InterPro" id="IPR013149">
    <property type="entry name" value="ADH-like_C"/>
</dbReference>
<keyword evidence="4" id="KW-1185">Reference proteome</keyword>
<dbReference type="AlphaFoldDB" id="A0A975FYB0"/>
<dbReference type="InterPro" id="IPR041694">
    <property type="entry name" value="ADH_N_2"/>
</dbReference>
<evidence type="ECO:0000313" key="4">
    <source>
        <dbReference type="Proteomes" id="UP000676409"/>
    </source>
</evidence>
<dbReference type="PANTHER" id="PTHR43205:SF7">
    <property type="entry name" value="PROSTAGLANDIN REDUCTASE 1"/>
    <property type="match status" value="1"/>
</dbReference>
<dbReference type="SUPFAM" id="SSF50129">
    <property type="entry name" value="GroES-like"/>
    <property type="match status" value="1"/>
</dbReference>
<dbReference type="SMART" id="SM00829">
    <property type="entry name" value="PKS_ER"/>
    <property type="match status" value="1"/>
</dbReference>
<feature type="domain" description="Enoyl reductase (ER)" evidence="2">
    <location>
        <begin position="17"/>
        <end position="325"/>
    </location>
</feature>
<dbReference type="InterPro" id="IPR020843">
    <property type="entry name" value="ER"/>
</dbReference>
<dbReference type="Pfam" id="PF16884">
    <property type="entry name" value="ADH_N_2"/>
    <property type="match status" value="1"/>
</dbReference>
<dbReference type="InterPro" id="IPR011032">
    <property type="entry name" value="GroES-like_sf"/>
</dbReference>
<dbReference type="RefSeq" id="WP_211937491.1">
    <property type="nucleotide sequence ID" value="NZ_CP073078.1"/>
</dbReference>
<proteinExistence type="predicted"/>
<dbReference type="PANTHER" id="PTHR43205">
    <property type="entry name" value="PROSTAGLANDIN REDUCTASE"/>
    <property type="match status" value="1"/>
</dbReference>
<evidence type="ECO:0000259" key="2">
    <source>
        <dbReference type="SMART" id="SM00829"/>
    </source>
</evidence>
<dbReference type="Proteomes" id="UP000676409">
    <property type="component" value="Chromosome"/>
</dbReference>
<dbReference type="SUPFAM" id="SSF51735">
    <property type="entry name" value="NAD(P)-binding Rossmann-fold domains"/>
    <property type="match status" value="1"/>
</dbReference>